<evidence type="ECO:0000256" key="1">
    <source>
        <dbReference type="SAM" id="SignalP"/>
    </source>
</evidence>
<comment type="caution">
    <text evidence="2">The sequence shown here is derived from an EMBL/GenBank/DDBJ whole genome shotgun (WGS) entry which is preliminary data.</text>
</comment>
<keyword evidence="3" id="KW-1185">Reference proteome</keyword>
<accession>A0AAD9CCT5</accession>
<evidence type="ECO:0000313" key="2">
    <source>
        <dbReference type="EMBL" id="KAK1898946.1"/>
    </source>
</evidence>
<name>A0AAD9CCT5_DISEL</name>
<keyword evidence="2" id="KW-0472">Membrane</keyword>
<dbReference type="AlphaFoldDB" id="A0AAD9CCT5"/>
<gene>
    <name evidence="2" type="ORF">KUDE01_018468</name>
</gene>
<feature type="chain" id="PRO_5042000400" evidence="1">
    <location>
        <begin position="20"/>
        <end position="84"/>
    </location>
</feature>
<organism evidence="2 3">
    <name type="scientific">Dissostichus eleginoides</name>
    <name type="common">Patagonian toothfish</name>
    <name type="synonym">Dissostichus amissus</name>
    <dbReference type="NCBI Taxonomy" id="100907"/>
    <lineage>
        <taxon>Eukaryota</taxon>
        <taxon>Metazoa</taxon>
        <taxon>Chordata</taxon>
        <taxon>Craniata</taxon>
        <taxon>Vertebrata</taxon>
        <taxon>Euteleostomi</taxon>
        <taxon>Actinopterygii</taxon>
        <taxon>Neopterygii</taxon>
        <taxon>Teleostei</taxon>
        <taxon>Neoteleostei</taxon>
        <taxon>Acanthomorphata</taxon>
        <taxon>Eupercaria</taxon>
        <taxon>Perciformes</taxon>
        <taxon>Notothenioidei</taxon>
        <taxon>Nototheniidae</taxon>
        <taxon>Dissostichus</taxon>
    </lineage>
</organism>
<dbReference type="Proteomes" id="UP001228049">
    <property type="component" value="Unassembled WGS sequence"/>
</dbReference>
<evidence type="ECO:0000313" key="3">
    <source>
        <dbReference type="Proteomes" id="UP001228049"/>
    </source>
</evidence>
<proteinExistence type="predicted"/>
<sequence>MQMPAIWITFICLCGTVFCGHNSLHDMDLYLETSSESHELETAAVQQTEVDRGVTSLDTYASSRTLPAGKFIFDSFKSCLFMSA</sequence>
<feature type="signal peptide" evidence="1">
    <location>
        <begin position="1"/>
        <end position="19"/>
    </location>
</feature>
<reference evidence="2" key="1">
    <citation type="submission" date="2023-04" db="EMBL/GenBank/DDBJ databases">
        <title>Chromosome-level genome of Chaenocephalus aceratus.</title>
        <authorList>
            <person name="Park H."/>
        </authorList>
    </citation>
    <scope>NUCLEOTIDE SEQUENCE</scope>
    <source>
        <strain evidence="2">DE</strain>
        <tissue evidence="2">Muscle</tissue>
    </source>
</reference>
<protein>
    <submittedName>
        <fullName evidence="2">Transmembrane protein 115 like</fullName>
    </submittedName>
</protein>
<keyword evidence="1" id="KW-0732">Signal</keyword>
<keyword evidence="2" id="KW-0812">Transmembrane</keyword>
<dbReference type="EMBL" id="JASDAP010000008">
    <property type="protein sequence ID" value="KAK1898946.1"/>
    <property type="molecule type" value="Genomic_DNA"/>
</dbReference>